<dbReference type="OrthoDB" id="8759063at2"/>
<dbReference type="RefSeq" id="WP_114478665.1">
    <property type="nucleotide sequence ID" value="NZ_QPII01000005.1"/>
</dbReference>
<name>A0A368TYQ6_9GAMM</name>
<dbReference type="Proteomes" id="UP000252405">
    <property type="component" value="Unassembled WGS sequence"/>
</dbReference>
<comment type="caution">
    <text evidence="2">The sequence shown here is derived from an EMBL/GenBank/DDBJ whole genome shotgun (WGS) entry which is preliminary data.</text>
</comment>
<evidence type="ECO:0000256" key="1">
    <source>
        <dbReference type="SAM" id="MobiDB-lite"/>
    </source>
</evidence>
<reference evidence="2 3" key="1">
    <citation type="submission" date="2018-07" db="EMBL/GenBank/DDBJ databases">
        <title>Halomonas montanilacus sp. nov., isolated from Lake Pengyan on Tibetan Plateau.</title>
        <authorList>
            <person name="Lu H."/>
            <person name="Xing P."/>
            <person name="Wu Q."/>
        </authorList>
    </citation>
    <scope>NUCLEOTIDE SEQUENCE [LARGE SCALE GENOMIC DNA]</scope>
    <source>
        <strain evidence="2 3">PYC7W</strain>
    </source>
</reference>
<dbReference type="AlphaFoldDB" id="A0A368TYQ6"/>
<feature type="region of interest" description="Disordered" evidence="1">
    <location>
        <begin position="50"/>
        <end position="70"/>
    </location>
</feature>
<accession>A0A368TYQ6</accession>
<evidence type="ECO:0000313" key="3">
    <source>
        <dbReference type="Proteomes" id="UP000252405"/>
    </source>
</evidence>
<dbReference type="EMBL" id="QPII01000005">
    <property type="protein sequence ID" value="RCV89731.1"/>
    <property type="molecule type" value="Genomic_DNA"/>
</dbReference>
<organism evidence="2 3">
    <name type="scientific">Billgrantia montanilacus</name>
    <dbReference type="NCBI Taxonomy" id="2282305"/>
    <lineage>
        <taxon>Bacteria</taxon>
        <taxon>Pseudomonadati</taxon>
        <taxon>Pseudomonadota</taxon>
        <taxon>Gammaproteobacteria</taxon>
        <taxon>Oceanospirillales</taxon>
        <taxon>Halomonadaceae</taxon>
        <taxon>Billgrantia</taxon>
    </lineage>
</organism>
<dbReference type="InterPro" id="IPR008861">
    <property type="entry name" value="GpX-like"/>
</dbReference>
<keyword evidence="3" id="KW-1185">Reference proteome</keyword>
<gene>
    <name evidence="2" type="ORF">DU505_09005</name>
</gene>
<dbReference type="Pfam" id="PF05489">
    <property type="entry name" value="Phage_tail_X"/>
    <property type="match status" value="1"/>
</dbReference>
<evidence type="ECO:0000313" key="2">
    <source>
        <dbReference type="EMBL" id="RCV89731.1"/>
    </source>
</evidence>
<sequence length="70" mass="7485">MTITVRAQQGDTLDSICHRVLGATADVTEQALQLNPGIAELGPILPQGTAVRIPEATPTPRRAQPVQLWT</sequence>
<proteinExistence type="predicted"/>
<protein>
    <submittedName>
        <fullName evidence="2">Phage tail protein</fullName>
    </submittedName>
</protein>